<dbReference type="InterPro" id="IPR003791">
    <property type="entry name" value="UPF0178"/>
</dbReference>
<evidence type="ECO:0000256" key="2">
    <source>
        <dbReference type="HAMAP-Rule" id="MF_00489"/>
    </source>
</evidence>
<dbReference type="Pfam" id="PF02639">
    <property type="entry name" value="DUF188"/>
    <property type="match status" value="1"/>
</dbReference>
<proteinExistence type="inferred from homology"/>
<dbReference type="AlphaFoldDB" id="A0AAU7NW59"/>
<sequence>MQIWVDADACPKAIKDILFRAAERTHVTTTLVANHYLATPPSRHIKFLQVSSGFDVADNEIVKRLETSDLVVTGDIPLAADVIGKGGHAINPRGERYTRENINECLNMRDLMETLRASGVETGGPSALGPRDIQAFANQLDKFLAQQGINNVC</sequence>
<name>A0AAU7NW59_9GAMM</name>
<dbReference type="PANTHER" id="PTHR35146:SF1">
    <property type="entry name" value="UPF0178 PROTEIN YAII"/>
    <property type="match status" value="1"/>
</dbReference>
<dbReference type="Proteomes" id="UP001225378">
    <property type="component" value="Chromosome"/>
</dbReference>
<keyword evidence="4" id="KW-1185">Reference proteome</keyword>
<dbReference type="EMBL" id="CP157743">
    <property type="protein sequence ID" value="XBS21225.1"/>
    <property type="molecule type" value="Genomic_DNA"/>
</dbReference>
<dbReference type="NCBIfam" id="NF001095">
    <property type="entry name" value="PRK00124.1"/>
    <property type="match status" value="1"/>
</dbReference>
<dbReference type="CDD" id="cd18720">
    <property type="entry name" value="PIN_YqxD-like"/>
    <property type="match status" value="1"/>
</dbReference>
<organism evidence="3 4">
    <name type="scientific">Methylomarinum roseum</name>
    <dbReference type="NCBI Taxonomy" id="3067653"/>
    <lineage>
        <taxon>Bacteria</taxon>
        <taxon>Pseudomonadati</taxon>
        <taxon>Pseudomonadota</taxon>
        <taxon>Gammaproteobacteria</taxon>
        <taxon>Methylococcales</taxon>
        <taxon>Methylococcaceae</taxon>
        <taxon>Methylomarinum</taxon>
    </lineage>
</organism>
<dbReference type="HAMAP" id="MF_00489">
    <property type="entry name" value="UPF0178"/>
    <property type="match status" value="1"/>
</dbReference>
<evidence type="ECO:0000313" key="4">
    <source>
        <dbReference type="Proteomes" id="UP001225378"/>
    </source>
</evidence>
<reference evidence="3 4" key="1">
    <citation type="journal article" date="2024" name="Microbiology">
        <title>Methylomarinum rosea sp. nov., a novel halophilic methanotrophic bacterium from the hypersaline Lake Elton.</title>
        <authorList>
            <person name="Suleimanov R.Z."/>
            <person name="Oshkin I.Y."/>
            <person name="Danilova O.V."/>
            <person name="Suzina N.E."/>
            <person name="Dedysh S.N."/>
        </authorList>
    </citation>
    <scope>NUCLEOTIDE SEQUENCE [LARGE SCALE GENOMIC DNA]</scope>
    <source>
        <strain evidence="3 4">Ch1-1</strain>
    </source>
</reference>
<accession>A0AAU7NW59</accession>
<gene>
    <name evidence="3" type="ORF">Q9L42_003635</name>
</gene>
<evidence type="ECO:0000313" key="3">
    <source>
        <dbReference type="EMBL" id="XBS21225.1"/>
    </source>
</evidence>
<dbReference type="PANTHER" id="PTHR35146">
    <property type="entry name" value="UPF0178 PROTEIN YAII"/>
    <property type="match status" value="1"/>
</dbReference>
<protein>
    <recommendedName>
        <fullName evidence="2">UPF0178 protein Q9L42_003635</fullName>
    </recommendedName>
</protein>
<comment type="similarity">
    <text evidence="1 2">Belongs to the UPF0178 family.</text>
</comment>
<evidence type="ECO:0000256" key="1">
    <source>
        <dbReference type="ARBA" id="ARBA00008522"/>
    </source>
</evidence>
<dbReference type="RefSeq" id="WP_305909787.1">
    <property type="nucleotide sequence ID" value="NZ_CP157743.1"/>
</dbReference>
<dbReference type="KEGG" id="mech:Q9L42_003635"/>